<feature type="non-terminal residue" evidence="1">
    <location>
        <position position="80"/>
    </location>
</feature>
<protein>
    <submittedName>
        <fullName evidence="1">Uncharacterized protein</fullName>
    </submittedName>
</protein>
<evidence type="ECO:0000313" key="2">
    <source>
        <dbReference type="Proteomes" id="UP000886520"/>
    </source>
</evidence>
<dbReference type="EMBL" id="JABFUD020000017">
    <property type="protein sequence ID" value="KAI5067434.1"/>
    <property type="molecule type" value="Genomic_DNA"/>
</dbReference>
<sequence>MVLNAGKQNSMDIMPVLFIPQSCKKIIKSSGDVFGSFLKPLVDELESLYIDGVDVLYEYPLENIFDDTRVESKFCKIRIM</sequence>
<reference evidence="1" key="1">
    <citation type="submission" date="2021-01" db="EMBL/GenBank/DDBJ databases">
        <title>Adiantum capillus-veneris genome.</title>
        <authorList>
            <person name="Fang Y."/>
            <person name="Liao Q."/>
        </authorList>
    </citation>
    <scope>NUCLEOTIDE SEQUENCE</scope>
    <source>
        <strain evidence="1">H3</strain>
        <tissue evidence="1">Leaf</tissue>
    </source>
</reference>
<dbReference type="OrthoDB" id="2004644at2759"/>
<organism evidence="1 2">
    <name type="scientific">Adiantum capillus-veneris</name>
    <name type="common">Maidenhair fern</name>
    <dbReference type="NCBI Taxonomy" id="13818"/>
    <lineage>
        <taxon>Eukaryota</taxon>
        <taxon>Viridiplantae</taxon>
        <taxon>Streptophyta</taxon>
        <taxon>Embryophyta</taxon>
        <taxon>Tracheophyta</taxon>
        <taxon>Polypodiopsida</taxon>
        <taxon>Polypodiidae</taxon>
        <taxon>Polypodiales</taxon>
        <taxon>Pteridineae</taxon>
        <taxon>Pteridaceae</taxon>
        <taxon>Vittarioideae</taxon>
        <taxon>Adiantum</taxon>
    </lineage>
</organism>
<dbReference type="Proteomes" id="UP000886520">
    <property type="component" value="Chromosome 17"/>
</dbReference>
<accession>A0A9D4ZA69</accession>
<name>A0A9D4ZA69_ADICA</name>
<proteinExistence type="predicted"/>
<dbReference type="AlphaFoldDB" id="A0A9D4ZA69"/>
<keyword evidence="2" id="KW-1185">Reference proteome</keyword>
<comment type="caution">
    <text evidence="1">The sequence shown here is derived from an EMBL/GenBank/DDBJ whole genome shotgun (WGS) entry which is preliminary data.</text>
</comment>
<gene>
    <name evidence="1" type="ORF">GOP47_0017962</name>
</gene>
<evidence type="ECO:0000313" key="1">
    <source>
        <dbReference type="EMBL" id="KAI5067434.1"/>
    </source>
</evidence>